<proteinExistence type="predicted"/>
<name>A0A0E9U7Q7_ANGAN</name>
<keyword evidence="1" id="KW-1133">Transmembrane helix</keyword>
<feature type="transmembrane region" description="Helical" evidence="1">
    <location>
        <begin position="51"/>
        <end position="69"/>
    </location>
</feature>
<reference evidence="2" key="2">
    <citation type="journal article" date="2015" name="Fish Shellfish Immunol.">
        <title>Early steps in the European eel (Anguilla anguilla)-Vibrio vulnificus interaction in the gills: Role of the RtxA13 toxin.</title>
        <authorList>
            <person name="Callol A."/>
            <person name="Pajuelo D."/>
            <person name="Ebbesson L."/>
            <person name="Teles M."/>
            <person name="MacKenzie S."/>
            <person name="Amaro C."/>
        </authorList>
    </citation>
    <scope>NUCLEOTIDE SEQUENCE</scope>
</reference>
<keyword evidence="1" id="KW-0812">Transmembrane</keyword>
<dbReference type="EMBL" id="GBXM01046706">
    <property type="protein sequence ID" value="JAH61871.1"/>
    <property type="molecule type" value="Transcribed_RNA"/>
</dbReference>
<evidence type="ECO:0000256" key="1">
    <source>
        <dbReference type="SAM" id="Phobius"/>
    </source>
</evidence>
<organism evidence="2">
    <name type="scientific">Anguilla anguilla</name>
    <name type="common">European freshwater eel</name>
    <name type="synonym">Muraena anguilla</name>
    <dbReference type="NCBI Taxonomy" id="7936"/>
    <lineage>
        <taxon>Eukaryota</taxon>
        <taxon>Metazoa</taxon>
        <taxon>Chordata</taxon>
        <taxon>Craniata</taxon>
        <taxon>Vertebrata</taxon>
        <taxon>Euteleostomi</taxon>
        <taxon>Actinopterygii</taxon>
        <taxon>Neopterygii</taxon>
        <taxon>Teleostei</taxon>
        <taxon>Anguilliformes</taxon>
        <taxon>Anguillidae</taxon>
        <taxon>Anguilla</taxon>
    </lineage>
</organism>
<reference evidence="2" key="1">
    <citation type="submission" date="2014-11" db="EMBL/GenBank/DDBJ databases">
        <authorList>
            <person name="Amaro Gonzalez C."/>
        </authorList>
    </citation>
    <scope>NUCLEOTIDE SEQUENCE</scope>
</reference>
<keyword evidence="1" id="KW-0472">Membrane</keyword>
<protein>
    <submittedName>
        <fullName evidence="2">Uncharacterized protein</fullName>
    </submittedName>
</protein>
<evidence type="ECO:0000313" key="2">
    <source>
        <dbReference type="EMBL" id="JAH61871.1"/>
    </source>
</evidence>
<accession>A0A0E9U7Q7</accession>
<dbReference type="AlphaFoldDB" id="A0A0E9U7Q7"/>
<sequence>MALFSCLGSGGVIDLGKLVGQSWTCPAQFRKMPSGASASADIVHVRLPDWLITRLCGLLLVILEFTFIIKLDKFHAE</sequence>